<feature type="region of interest" description="Disordered" evidence="1">
    <location>
        <begin position="1259"/>
        <end position="1369"/>
    </location>
</feature>
<reference evidence="4 5" key="1">
    <citation type="journal article" date="2007" name="Science">
        <title>The Chlamydomonas genome reveals the evolution of key animal and plant functions.</title>
        <authorList>
            <person name="Merchant S.S."/>
            <person name="Prochnik S.E."/>
            <person name="Vallon O."/>
            <person name="Harris E.H."/>
            <person name="Karpowicz S.J."/>
            <person name="Witman G.B."/>
            <person name="Terry A."/>
            <person name="Salamov A."/>
            <person name="Fritz-Laylin L.K."/>
            <person name="Marechal-Drouard L."/>
            <person name="Marshall W.F."/>
            <person name="Qu L.H."/>
            <person name="Nelson D.R."/>
            <person name="Sanderfoot A.A."/>
            <person name="Spalding M.H."/>
            <person name="Kapitonov V.V."/>
            <person name="Ren Q."/>
            <person name="Ferris P."/>
            <person name="Lindquist E."/>
            <person name="Shapiro H."/>
            <person name="Lucas S.M."/>
            <person name="Grimwood J."/>
            <person name="Schmutz J."/>
            <person name="Cardol P."/>
            <person name="Cerutti H."/>
            <person name="Chanfreau G."/>
            <person name="Chen C.L."/>
            <person name="Cognat V."/>
            <person name="Croft M.T."/>
            <person name="Dent R."/>
            <person name="Dutcher S."/>
            <person name="Fernandez E."/>
            <person name="Fukuzawa H."/>
            <person name="Gonzalez-Ballester D."/>
            <person name="Gonzalez-Halphen D."/>
            <person name="Hallmann A."/>
            <person name="Hanikenne M."/>
            <person name="Hippler M."/>
            <person name="Inwood W."/>
            <person name="Jabbari K."/>
            <person name="Kalanon M."/>
            <person name="Kuras R."/>
            <person name="Lefebvre P.A."/>
            <person name="Lemaire S.D."/>
            <person name="Lobanov A.V."/>
            <person name="Lohr M."/>
            <person name="Manuell A."/>
            <person name="Meier I."/>
            <person name="Mets L."/>
            <person name="Mittag M."/>
            <person name="Mittelmeier T."/>
            <person name="Moroney J.V."/>
            <person name="Moseley J."/>
            <person name="Napoli C."/>
            <person name="Nedelcu A.M."/>
            <person name="Niyogi K."/>
            <person name="Novoselov S.V."/>
            <person name="Paulsen I.T."/>
            <person name="Pazour G."/>
            <person name="Purton S."/>
            <person name="Ral J.P."/>
            <person name="Riano-Pachon D.M."/>
            <person name="Riekhof W."/>
            <person name="Rymarquis L."/>
            <person name="Schroda M."/>
            <person name="Stern D."/>
            <person name="Umen J."/>
            <person name="Willows R."/>
            <person name="Wilson N."/>
            <person name="Zimmer S.L."/>
            <person name="Allmer J."/>
            <person name="Balk J."/>
            <person name="Bisova K."/>
            <person name="Chen C.J."/>
            <person name="Elias M."/>
            <person name="Gendler K."/>
            <person name="Hauser C."/>
            <person name="Lamb M.R."/>
            <person name="Ledford H."/>
            <person name="Long J.C."/>
            <person name="Minagawa J."/>
            <person name="Page M.D."/>
            <person name="Pan J."/>
            <person name="Pootakham W."/>
            <person name="Roje S."/>
            <person name="Rose A."/>
            <person name="Stahlberg E."/>
            <person name="Terauchi A.M."/>
            <person name="Yang P."/>
            <person name="Ball S."/>
            <person name="Bowler C."/>
            <person name="Dieckmann C.L."/>
            <person name="Gladyshev V.N."/>
            <person name="Green P."/>
            <person name="Jorgensen R."/>
            <person name="Mayfield S."/>
            <person name="Mueller-Roeber B."/>
            <person name="Rajamani S."/>
            <person name="Sayre R.T."/>
            <person name="Brokstein P."/>
            <person name="Dubchak I."/>
            <person name="Goodstein D."/>
            <person name="Hornick L."/>
            <person name="Huang Y.W."/>
            <person name="Jhaveri J."/>
            <person name="Luo Y."/>
            <person name="Martinez D."/>
            <person name="Ngau W.C."/>
            <person name="Otillar B."/>
            <person name="Poliakov A."/>
            <person name="Porter A."/>
            <person name="Szajkowski L."/>
            <person name="Werner G."/>
            <person name="Zhou K."/>
            <person name="Grigoriev I.V."/>
            <person name="Rokhsar D.S."/>
            <person name="Grossman A.R."/>
        </authorList>
    </citation>
    <scope>NUCLEOTIDE SEQUENCE [LARGE SCALE GENOMIC DNA]</scope>
    <source>
        <strain evidence="5">CC-503</strain>
    </source>
</reference>
<feature type="region of interest" description="Disordered" evidence="1">
    <location>
        <begin position="553"/>
        <end position="576"/>
    </location>
</feature>
<sequence>MENCLGFTDTAELKGVLRPVQRWAWSGEDWSSTVSPCRGTYVKSDVAARSIPPAAASAARAAALAISAAANSSSGSLDGASATASESASSSFAAAVQGGEGCLDPSLLIPGFRFFPHRYLDEATGATSAAMAAALPMTGFILDGMTAVQLQVFAAVCYRCSWCFAFDTTGRVWGDVTKLALYAELLRQQSPQWKPSDVRQRGVCGGTFLQVPPANAYGCSSHSDFALYPGYYPAVQPYAAVRPGSSLDDLLATCTAAAGAGAGASNSNSDSNSGSTDDVATSLTITSIGSSNASTSTTSSIGSTSTGASRCYAAQYPELVLAGAAPVRPLLDDGPPPSAETCGGTYLRLPPAYIEMLGFHSTTVFAETYPSASASALSFSGLRLAFTASAPLDAARPLPGCAAGDTSCSLIVMVTMTLTSTVVLPNTTAAAAAQLSAGGTSSSTTATISGATSNGGADAGSLAAVAAAAHSYGSLRFQVVRRDGGGAAFEWRLAAPRSSGRTTSQIMMYAVPIHSRDDVVLVSARNEPGYSSLGAILAFNVIVRYALPAPPSPAPSSLDTGAGAGAGGGGVAPGAQQEHHQRVQVALLVGTVVGGGVALAALGVLVFMFVRRVRRRRLRYIQPEKPETGHPTRMGLVFGGSGDGAMGCGDGSDTCGAAGGGSGAGSKAGGSSEAWDAVCGKLTAEAAVASGVAGAVGVVAGAEVQGHQSLSSLAILPVVFGGAALGRQQHRRDIPAVLKSGGAAAPTGHVPAAAHGKQAGSRPMTICSASGTGSGQCGVQPSTPLRSPLWCFGGAPSASLAGPAFAGAGCGSWRCSGGGSRRAVRPELSGSRTGETVVADEVPAAAPQRCLPSMSSLMSRRVGTTVAAAKGPAPQTQMTGPQPALAAVGLIVDAPEASPHAMATATAQAQEHARAEQAAGLLEAVILTADGDPVEGLGHHAPTTLPLEPQPHRAATASGSSADTCAAPSLVEPAPGPSSRAAYDRACTIAAMLDSAAPASHASAAAGSGATLSLSGGREGTAAGPLAPSVSHVQCNAALAAPATRCASDVVVGTTPRALPLSSCADASACGPPAAHSAVAPTSVDDRFSASLQGLDLRALHLQESSFASTSVGGGSCAAVAATSAMGTQAVALMLARAPGSSSSSSRQPQRCSSPGSSLPVPVYGAAIGNCAEVAPGSPALRTRCGSPSSLGGMTSGPADGEAHRTGCTTKIGQQVRVAAATAAVAGAAAAAATSSPRVRAAFVASELCRTDGPGRTAAATAAAATSEAPGGPQLQPPRLTCLPGRAVDTHAPSPAEAPADAGAGAASAGDAAGSGAGDARAERLDRQAGEGAGDDASEAGPEEGERTSAGSGTSSFHTATGGWSPASGSQLAVVDEAPVTSADCTAAPAAPRAGVGAGVDAAAAAAEVTSASPEAQAALRQGPVAPAAAVPAHRSSGPGLPLPPPAMTAAGSAAGTHVLFTGPVNFPSLAAQQYQHPHPYPHSHAAHLQQLLARQQQQWAGPGGGQPLPPIPSSQIAPGGGTEAAASMRAGAPGAGTSGPAGSRPAPPVRRASAAGAYAFMASALGQAVAAVMGGGSGKSSGATTPRGPAAGAPMAIDSPAAAVGGGTTGVSSQFERSGSHQNLVLPLEPGRGPDAAAAAAAAAALGRHNPAAAAGGGSGCASGRVSGCGGVGPAGFGSGPNPATHNAHPNVAPSDAWFRSLNGSMGILGGAQLWPAAGAAGQAVLPAPPSAAAAATAGPPPPIMLNGAGPGSAGVAGMPAMASPGSAGGYSMYGMYGYYALGAGSAGGSSCSASLPAGGPGSTASNAGGYNSGSVWGGAGGGGAGAGVYGGAGLGAGVVGSGWEGGDERANNPLLQVVVGDVPPLEDVDLRIAPEDLQLVALIGKGACGEVYHALWGGRDVAVKKLLDSCPPNLQPQEMRTLLQEMAILTRSRHPNIVRCYGGCLSPPQVFLVEELLVCSLHDFIYHPHGDRSVLKLLGLARDVALGLAYLHPTILHRDLKPSNILLDMSGRAKIADFGLARYKLRSKLSTHTIEAGTTPYLPPEVFDQRVKHLTDRSDVYSLGMVFWELFMRQPPWHNMRDVAIAYHVHVNRARPALPSRDRCPPRVARLIQACWAQRPRDRPSAAEVVKELTLTITQLEMQQPQQQQQR</sequence>
<gene>
    <name evidence="4" type="ORF">CHLRE_01g043850v5</name>
</gene>
<dbReference type="InterPro" id="IPR008271">
    <property type="entry name" value="Ser/Thr_kinase_AS"/>
</dbReference>
<dbReference type="GO" id="GO:0004672">
    <property type="term" value="F:protein kinase activity"/>
    <property type="evidence" value="ECO:0000318"/>
    <property type="project" value="GO_Central"/>
</dbReference>
<keyword evidence="2" id="KW-1133">Transmembrane helix</keyword>
<organism evidence="4 5">
    <name type="scientific">Chlamydomonas reinhardtii</name>
    <name type="common">Chlamydomonas smithii</name>
    <dbReference type="NCBI Taxonomy" id="3055"/>
    <lineage>
        <taxon>Eukaryota</taxon>
        <taxon>Viridiplantae</taxon>
        <taxon>Chlorophyta</taxon>
        <taxon>core chlorophytes</taxon>
        <taxon>Chlorophyceae</taxon>
        <taxon>CS clade</taxon>
        <taxon>Chlamydomonadales</taxon>
        <taxon>Chlamydomonadaceae</taxon>
        <taxon>Chlamydomonas</taxon>
    </lineage>
</organism>
<evidence type="ECO:0000313" key="5">
    <source>
        <dbReference type="Proteomes" id="UP000006906"/>
    </source>
</evidence>
<dbReference type="GO" id="GO:0005524">
    <property type="term" value="F:ATP binding"/>
    <property type="evidence" value="ECO:0007669"/>
    <property type="project" value="InterPro"/>
</dbReference>
<feature type="compositionally biased region" description="Polar residues" evidence="1">
    <location>
        <begin position="1349"/>
        <end position="1359"/>
    </location>
</feature>
<name>A0A2K3E7L5_CHLRE</name>
<feature type="transmembrane region" description="Helical" evidence="2">
    <location>
        <begin position="585"/>
        <end position="610"/>
    </location>
</feature>
<dbReference type="EMBL" id="CM008962">
    <property type="protein sequence ID" value="PNW88772.1"/>
    <property type="molecule type" value="Genomic_DNA"/>
</dbReference>
<dbReference type="InterPro" id="IPR011009">
    <property type="entry name" value="Kinase-like_dom_sf"/>
</dbReference>
<dbReference type="CDD" id="cd13999">
    <property type="entry name" value="STKc_MAP3K-like"/>
    <property type="match status" value="1"/>
</dbReference>
<feature type="compositionally biased region" description="Gly residues" evidence="1">
    <location>
        <begin position="562"/>
        <end position="572"/>
    </location>
</feature>
<feature type="compositionally biased region" description="Acidic residues" evidence="1">
    <location>
        <begin position="1333"/>
        <end position="1343"/>
    </location>
</feature>
<dbReference type="InterPro" id="IPR001245">
    <property type="entry name" value="Ser-Thr/Tyr_kinase_cat_dom"/>
</dbReference>
<keyword evidence="5" id="KW-1185">Reference proteome</keyword>
<dbReference type="PROSITE" id="PS50011">
    <property type="entry name" value="PROTEIN_KINASE_DOM"/>
    <property type="match status" value="1"/>
</dbReference>
<feature type="domain" description="Protein kinase" evidence="3">
    <location>
        <begin position="1879"/>
        <end position="2137"/>
    </location>
</feature>
<dbReference type="OrthoDB" id="549021at2759"/>
<dbReference type="SUPFAM" id="SSF56112">
    <property type="entry name" value="Protein kinase-like (PK-like)"/>
    <property type="match status" value="1"/>
</dbReference>
<dbReference type="ExpressionAtlas" id="A0A2K3E7L5">
    <property type="expression patterns" value="baseline and differential"/>
</dbReference>
<dbReference type="SMART" id="SM00220">
    <property type="entry name" value="S_TKc"/>
    <property type="match status" value="1"/>
</dbReference>
<feature type="compositionally biased region" description="Basic and acidic residues" evidence="1">
    <location>
        <begin position="1320"/>
        <end position="1329"/>
    </location>
</feature>
<dbReference type="InParanoid" id="A0A2K3E7L5"/>
<dbReference type="PROSITE" id="PS00108">
    <property type="entry name" value="PROTEIN_KINASE_ST"/>
    <property type="match status" value="1"/>
</dbReference>
<accession>A0A2K3E7L5</accession>
<feature type="compositionally biased region" description="Low complexity" evidence="1">
    <location>
        <begin position="1292"/>
        <end position="1314"/>
    </location>
</feature>
<feature type="region of interest" description="Disordered" evidence="1">
    <location>
        <begin position="933"/>
        <end position="978"/>
    </location>
</feature>
<evidence type="ECO:0000259" key="3">
    <source>
        <dbReference type="PROSITE" id="PS50011"/>
    </source>
</evidence>
<proteinExistence type="predicted"/>
<dbReference type="PANTHER" id="PTHR44329">
    <property type="entry name" value="SERINE/THREONINE-PROTEIN KINASE TNNI3K-RELATED"/>
    <property type="match status" value="1"/>
</dbReference>
<protein>
    <recommendedName>
        <fullName evidence="3">Protein kinase domain-containing protein</fullName>
    </recommendedName>
</protein>
<dbReference type="Proteomes" id="UP000006906">
    <property type="component" value="Chromosome 1"/>
</dbReference>
<feature type="compositionally biased region" description="Low complexity" evidence="1">
    <location>
        <begin position="1541"/>
        <end position="1550"/>
    </location>
</feature>
<dbReference type="RefSeq" id="XP_042928762.1">
    <property type="nucleotide sequence ID" value="XM_043058848.1"/>
</dbReference>
<dbReference type="GeneID" id="5715623"/>
<dbReference type="Pfam" id="PF07714">
    <property type="entry name" value="PK_Tyr_Ser-Thr"/>
    <property type="match status" value="1"/>
</dbReference>
<dbReference type="Gene3D" id="3.30.200.20">
    <property type="entry name" value="Phosphorylase Kinase, domain 1"/>
    <property type="match status" value="1"/>
</dbReference>
<dbReference type="GO" id="GO:0005737">
    <property type="term" value="C:cytoplasm"/>
    <property type="evidence" value="ECO:0000318"/>
    <property type="project" value="GO_Central"/>
</dbReference>
<feature type="region of interest" description="Disordered" evidence="1">
    <location>
        <begin position="1496"/>
        <end position="1550"/>
    </location>
</feature>
<dbReference type="Gene3D" id="1.10.510.10">
    <property type="entry name" value="Transferase(Phosphotransferase) domain 1"/>
    <property type="match status" value="1"/>
</dbReference>
<keyword evidence="2" id="KW-0812">Transmembrane</keyword>
<keyword evidence="2" id="KW-0472">Membrane</keyword>
<dbReference type="InterPro" id="IPR000719">
    <property type="entry name" value="Prot_kinase_dom"/>
</dbReference>
<evidence type="ECO:0000256" key="2">
    <source>
        <dbReference type="SAM" id="Phobius"/>
    </source>
</evidence>
<dbReference type="GO" id="GO:0007165">
    <property type="term" value="P:signal transduction"/>
    <property type="evidence" value="ECO:0000318"/>
    <property type="project" value="GO_Central"/>
</dbReference>
<evidence type="ECO:0000256" key="1">
    <source>
        <dbReference type="SAM" id="MobiDB-lite"/>
    </source>
</evidence>
<dbReference type="Gramene" id="PNW88772">
    <property type="protein sequence ID" value="PNW88772"/>
    <property type="gene ID" value="CHLRE_01g043850v5"/>
</dbReference>
<dbReference type="STRING" id="3055.A0A2K3E7L5"/>
<dbReference type="PaxDb" id="3055-EDP09923"/>
<dbReference type="InterPro" id="IPR051681">
    <property type="entry name" value="Ser/Thr_Kinases-Pseudokinases"/>
</dbReference>
<feature type="compositionally biased region" description="Low complexity" evidence="1">
    <location>
        <begin position="1424"/>
        <end position="1440"/>
    </location>
</feature>
<dbReference type="PANTHER" id="PTHR44329:SF214">
    <property type="entry name" value="PROTEIN KINASE DOMAIN-CONTAINING PROTEIN"/>
    <property type="match status" value="1"/>
</dbReference>
<feature type="region of interest" description="Disordered" evidence="1">
    <location>
        <begin position="1186"/>
        <end position="1206"/>
    </location>
</feature>
<evidence type="ECO:0000313" key="4">
    <source>
        <dbReference type="EMBL" id="PNW88772.1"/>
    </source>
</evidence>
<dbReference type="KEGG" id="cre:CHLRE_01g043850v5"/>
<feature type="region of interest" description="Disordered" evidence="1">
    <location>
        <begin position="1418"/>
        <end position="1450"/>
    </location>
</feature>